<feature type="compositionally biased region" description="Low complexity" evidence="14">
    <location>
        <begin position="17"/>
        <end position="30"/>
    </location>
</feature>
<evidence type="ECO:0000256" key="2">
    <source>
        <dbReference type="ARBA" id="ARBA00004514"/>
    </source>
</evidence>
<keyword evidence="5" id="KW-0963">Cytoplasm</keyword>
<evidence type="ECO:0000256" key="7">
    <source>
        <dbReference type="ARBA" id="ARBA00022741"/>
    </source>
</evidence>
<evidence type="ECO:0000313" key="16">
    <source>
        <dbReference type="Proteomes" id="UP001141806"/>
    </source>
</evidence>
<evidence type="ECO:0000256" key="4">
    <source>
        <dbReference type="ARBA" id="ARBA00013160"/>
    </source>
</evidence>
<proteinExistence type="inferred from homology"/>
<evidence type="ECO:0000256" key="3">
    <source>
        <dbReference type="ARBA" id="ARBA00005594"/>
    </source>
</evidence>
<comment type="subcellular location">
    <subcellularLocation>
        <location evidence="2">Cytoplasm</location>
        <location evidence="2">Cytosol</location>
    </subcellularLocation>
</comment>
<evidence type="ECO:0000256" key="12">
    <source>
        <dbReference type="ARBA" id="ARBA00048248"/>
    </source>
</evidence>
<dbReference type="PANTHER" id="PTHR46264">
    <property type="entry name" value="TYROSINE-TRNA LIGASE"/>
    <property type="match status" value="1"/>
</dbReference>
<feature type="region of interest" description="Disordered" evidence="14">
    <location>
        <begin position="1"/>
        <end position="34"/>
    </location>
</feature>
<sequence length="384" mass="44044">MAEEEQVSQDMQSLTVDSASQDASSSNSNQRTRMTLEERFQTIRSIGEECIQEDELWNLLAKKPEIISYDGFEPSGRMHIAQGVMKAINVNKLTSSGCKVKIWIADWFAQLNNKMGGDLKKIRTVGEYLIEIWKSVGMDLEGDKVEFLWSSKEINERADEYWPLVMDIARRNKLPRIIRCSQIMGRNEQDELTAAQIFYPCMQCADIFFLKADICQLGMDQRKVNVLAREYCDDIKRKNKPIILSHHMLPGLQQGQEKMSKSDPSSSIFMEDEEAEVNVKIKKAYCPPMIVQGNPCLEYIKYIILPWQNEFKVERNAANGGDKTFKSFEEIAADYEKGELHPADLKPALSKALNKILQPVRDHFANNATARDLLKKVRSYRVSR</sequence>
<dbReference type="EMBL" id="JAMYWD010000008">
    <property type="protein sequence ID" value="KAJ4962178.1"/>
    <property type="molecule type" value="Genomic_DNA"/>
</dbReference>
<comment type="catalytic activity">
    <reaction evidence="12">
        <text>tRNA(Tyr) + L-tyrosine + ATP = L-tyrosyl-tRNA(Tyr) + AMP + diphosphate + H(+)</text>
        <dbReference type="Rhea" id="RHEA:10220"/>
        <dbReference type="Rhea" id="RHEA-COMP:9706"/>
        <dbReference type="Rhea" id="RHEA-COMP:9707"/>
        <dbReference type="ChEBI" id="CHEBI:15378"/>
        <dbReference type="ChEBI" id="CHEBI:30616"/>
        <dbReference type="ChEBI" id="CHEBI:33019"/>
        <dbReference type="ChEBI" id="CHEBI:58315"/>
        <dbReference type="ChEBI" id="CHEBI:78442"/>
        <dbReference type="ChEBI" id="CHEBI:78536"/>
        <dbReference type="ChEBI" id="CHEBI:456215"/>
        <dbReference type="EC" id="6.1.1.1"/>
    </reaction>
</comment>
<evidence type="ECO:0000256" key="1">
    <source>
        <dbReference type="ARBA" id="ARBA00002025"/>
    </source>
</evidence>
<dbReference type="FunFam" id="3.40.50.620:FF:000085">
    <property type="entry name" value="Tyrosine--tRNA ligase 1 cytoplasmic"/>
    <property type="match status" value="1"/>
</dbReference>
<dbReference type="InterPro" id="IPR050489">
    <property type="entry name" value="Tyr-tRNA_synthase"/>
</dbReference>
<dbReference type="GO" id="GO:0006437">
    <property type="term" value="P:tyrosyl-tRNA aminoacylation"/>
    <property type="evidence" value="ECO:0007669"/>
    <property type="project" value="TreeGrafter"/>
</dbReference>
<evidence type="ECO:0000256" key="9">
    <source>
        <dbReference type="ARBA" id="ARBA00022917"/>
    </source>
</evidence>
<evidence type="ECO:0000256" key="11">
    <source>
        <dbReference type="ARBA" id="ARBA00033323"/>
    </source>
</evidence>
<dbReference type="SUPFAM" id="SSF52374">
    <property type="entry name" value="Nucleotidylyl transferase"/>
    <property type="match status" value="1"/>
</dbReference>
<protein>
    <recommendedName>
        <fullName evidence="4">tyrosine--tRNA ligase</fullName>
        <ecNumber evidence="4">6.1.1.1</ecNumber>
    </recommendedName>
    <alternativeName>
        <fullName evidence="11">Tyrosyl-tRNA synthetase</fullName>
    </alternativeName>
</protein>
<gene>
    <name evidence="15" type="ORF">NE237_022117</name>
</gene>
<evidence type="ECO:0000256" key="8">
    <source>
        <dbReference type="ARBA" id="ARBA00022840"/>
    </source>
</evidence>
<keyword evidence="10 13" id="KW-0030">Aminoacyl-tRNA synthetase</keyword>
<dbReference type="Proteomes" id="UP001141806">
    <property type="component" value="Unassembled WGS sequence"/>
</dbReference>
<accession>A0A9Q0K5H6</accession>
<evidence type="ECO:0000313" key="15">
    <source>
        <dbReference type="EMBL" id="KAJ4962178.1"/>
    </source>
</evidence>
<evidence type="ECO:0000256" key="5">
    <source>
        <dbReference type="ARBA" id="ARBA00022490"/>
    </source>
</evidence>
<comment type="similarity">
    <text evidence="3 13">Belongs to the class-I aminoacyl-tRNA synthetase family.</text>
</comment>
<dbReference type="FunFam" id="3.40.50.620:FF:000103">
    <property type="entry name" value="tyrosine--tRNA ligase 1, cytoplasmic"/>
    <property type="match status" value="1"/>
</dbReference>
<dbReference type="PANTHER" id="PTHR46264:SF4">
    <property type="entry name" value="TYROSINE--TRNA LIGASE, CYTOPLASMIC"/>
    <property type="match status" value="1"/>
</dbReference>
<keyword evidence="9 13" id="KW-0648">Protein biosynthesis</keyword>
<dbReference type="OrthoDB" id="197206at2759"/>
<dbReference type="GO" id="GO:0005829">
    <property type="term" value="C:cytosol"/>
    <property type="evidence" value="ECO:0007669"/>
    <property type="project" value="UniProtKB-SubCell"/>
</dbReference>
<evidence type="ECO:0000256" key="14">
    <source>
        <dbReference type="SAM" id="MobiDB-lite"/>
    </source>
</evidence>
<organism evidence="15 16">
    <name type="scientific">Protea cynaroides</name>
    <dbReference type="NCBI Taxonomy" id="273540"/>
    <lineage>
        <taxon>Eukaryota</taxon>
        <taxon>Viridiplantae</taxon>
        <taxon>Streptophyta</taxon>
        <taxon>Embryophyta</taxon>
        <taxon>Tracheophyta</taxon>
        <taxon>Spermatophyta</taxon>
        <taxon>Magnoliopsida</taxon>
        <taxon>Proteales</taxon>
        <taxon>Proteaceae</taxon>
        <taxon>Protea</taxon>
    </lineage>
</organism>
<dbReference type="InterPro" id="IPR023617">
    <property type="entry name" value="Tyr-tRNA-ligase_arc/euk-type"/>
</dbReference>
<dbReference type="Gene3D" id="3.40.50.620">
    <property type="entry name" value="HUPs"/>
    <property type="match status" value="2"/>
</dbReference>
<dbReference type="EC" id="6.1.1.1" evidence="4"/>
<evidence type="ECO:0000256" key="6">
    <source>
        <dbReference type="ARBA" id="ARBA00022598"/>
    </source>
</evidence>
<keyword evidence="6 13" id="KW-0436">Ligase</keyword>
<keyword evidence="16" id="KW-1185">Reference proteome</keyword>
<dbReference type="Pfam" id="PF00579">
    <property type="entry name" value="tRNA-synt_1b"/>
    <property type="match status" value="1"/>
</dbReference>
<dbReference type="InterPro" id="IPR014729">
    <property type="entry name" value="Rossmann-like_a/b/a_fold"/>
</dbReference>
<name>A0A9Q0K5H6_9MAGN</name>
<dbReference type="GO" id="GO:0005524">
    <property type="term" value="F:ATP binding"/>
    <property type="evidence" value="ECO:0007669"/>
    <property type="project" value="UniProtKB-KW"/>
</dbReference>
<evidence type="ECO:0000256" key="13">
    <source>
        <dbReference type="RuleBase" id="RU363036"/>
    </source>
</evidence>
<dbReference type="GO" id="GO:0004831">
    <property type="term" value="F:tyrosine-tRNA ligase activity"/>
    <property type="evidence" value="ECO:0007669"/>
    <property type="project" value="UniProtKB-EC"/>
</dbReference>
<reference evidence="15" key="1">
    <citation type="journal article" date="2023" name="Plant J.">
        <title>The genome of the king protea, Protea cynaroides.</title>
        <authorList>
            <person name="Chang J."/>
            <person name="Duong T.A."/>
            <person name="Schoeman C."/>
            <person name="Ma X."/>
            <person name="Roodt D."/>
            <person name="Barker N."/>
            <person name="Li Z."/>
            <person name="Van de Peer Y."/>
            <person name="Mizrachi E."/>
        </authorList>
    </citation>
    <scope>NUCLEOTIDE SEQUENCE</scope>
    <source>
        <tissue evidence="15">Young leaves</tissue>
    </source>
</reference>
<keyword evidence="7 13" id="KW-0547">Nucleotide-binding</keyword>
<dbReference type="PIRSF" id="PIRSF006588">
    <property type="entry name" value="TyrRS_arch_euk"/>
    <property type="match status" value="1"/>
</dbReference>
<dbReference type="InterPro" id="IPR002305">
    <property type="entry name" value="aa-tRNA-synth_Ic"/>
</dbReference>
<comment type="function">
    <text evidence="1">Catalyzes the attachment of tyrosine to tRNA(Tyr) in a two-step reaction: tyrosine is first activated by ATP to form Tyr-AMP and then transferred to the acceptor end of tRNA(Tyr).</text>
</comment>
<comment type="caution">
    <text evidence="15">The sequence shown here is derived from an EMBL/GenBank/DDBJ whole genome shotgun (WGS) entry which is preliminary data.</text>
</comment>
<dbReference type="NCBIfam" id="NF006330">
    <property type="entry name" value="PRK08560.1"/>
    <property type="match status" value="1"/>
</dbReference>
<keyword evidence="8 13" id="KW-0067">ATP-binding</keyword>
<evidence type="ECO:0000256" key="10">
    <source>
        <dbReference type="ARBA" id="ARBA00023146"/>
    </source>
</evidence>
<dbReference type="AlphaFoldDB" id="A0A9Q0K5H6"/>